<dbReference type="InterPro" id="IPR000939">
    <property type="entry name" value="Adenobir_fibre_prot_rpt/shaft"/>
</dbReference>
<dbReference type="InterPro" id="IPR000978">
    <property type="entry name" value="Adeno_fibre_knob"/>
</dbReference>
<keyword evidence="10" id="KW-1233">Viral attachment to host adhesion receptor</keyword>
<evidence type="ECO:0000256" key="5">
    <source>
        <dbReference type="ARBA" id="ARBA00022562"/>
    </source>
</evidence>
<dbReference type="InterPro" id="IPR008982">
    <property type="entry name" value="Adenovirus_pIV-like_att"/>
</dbReference>
<dbReference type="SUPFAM" id="SSF49835">
    <property type="entry name" value="Virus attachment protein globular domain"/>
    <property type="match status" value="1"/>
</dbReference>
<proteinExistence type="inferred from homology"/>
<dbReference type="InterPro" id="IPR009013">
    <property type="entry name" value="Attachment_protein_shaft_sf"/>
</dbReference>
<dbReference type="Gene3D" id="2.10.25.20">
    <property type="entry name" value="reovirus attachment protein sigma1, domain 1"/>
    <property type="match status" value="2"/>
</dbReference>
<dbReference type="OrthoDB" id="14820at10239"/>
<organism evidence="13">
    <name type="scientific">bat adenovirus 10</name>
    <dbReference type="NCBI Taxonomy" id="3070193"/>
    <lineage>
        <taxon>Viruses</taxon>
        <taxon>Varidnaviria</taxon>
        <taxon>Bamfordvirae</taxon>
        <taxon>Preplasmiviricota</taxon>
        <taxon>Polisuviricotina</taxon>
        <taxon>Pharingeaviricetes</taxon>
        <taxon>Rowavirales</taxon>
        <taxon>Adenoviridae</taxon>
        <taxon>Mastadenovirus</taxon>
        <taxon>Mastadenovirus pteropodidae</taxon>
    </lineage>
</organism>
<evidence type="ECO:0000259" key="12">
    <source>
        <dbReference type="Pfam" id="PF00541"/>
    </source>
</evidence>
<comment type="subcellular location">
    <subcellularLocation>
        <location evidence="1">Host nucleus</location>
    </subcellularLocation>
    <subcellularLocation>
        <location evidence="2">Virion</location>
    </subcellularLocation>
</comment>
<keyword evidence="6" id="KW-0945">Host-virus interaction</keyword>
<sequence length="579" mass="62581">MAKRKAEDINLVYPFSAKRITIIPPFYNINGFTDEGGELILKTAQPLDFTKDGKLQIKMGVGLTLGADGSLQAPGKGNMAVTPPLQNINGNVSVNLGEGTIIKDNALSVDVQSPLQFYNSKIGIKTDDSLKVEENKLGLNLSSPLQVTKDGISIKTGKGLTISDNTLQAEPYTGVSPIYLSGNQIYLNTGAGVDVQNNKLVCKVGNGLQINNQGQIEALPSNMNIKEPLIVDNGKVTLDTASPLYVKDGKLCFKPGRGVKIVGDALELKLGFGLTFDYSGLVLRMAAPLYADAYGIHVKTGPGLEIYSNYIQASCDAPVNLNSKGRISLNYGNGLDLNAANQLVIKKSSGLAFDNNALTLDLGLGMEFEGNTVQPKLGFGLLFDKDNKLSTKDCGFWTGANPKPNVWGNQGIFNISLTRLGPSVFGNLQITGIGTKKTVTGEDEVLSIALYFDKNGELCDTSDLKTADWGCKEGNQVTSNKSNPSHNRLYMMPNSKAYPPTSQPSLTNRIFLPTSVYDEQDEFKTIMCKIGLNQVPVNATKEKYGLFITWGPFFKTPVDFRTGVVTFSYLAEEEEEETS</sequence>
<dbReference type="Proteomes" id="UP000218877">
    <property type="component" value="Segment"/>
</dbReference>
<name>A0A1X9RIU8_9ADEN</name>
<evidence type="ECO:0000256" key="2">
    <source>
        <dbReference type="ARBA" id="ARBA00004328"/>
    </source>
</evidence>
<dbReference type="GO" id="GO:0007155">
    <property type="term" value="P:cell adhesion"/>
    <property type="evidence" value="ECO:0007669"/>
    <property type="project" value="InterPro"/>
</dbReference>
<evidence type="ECO:0000313" key="13">
    <source>
        <dbReference type="EMBL" id="ARQ79794.1"/>
    </source>
</evidence>
<dbReference type="Gene3D" id="6.20.10.20">
    <property type="match status" value="2"/>
</dbReference>
<feature type="domain" description="Adenoviral fibre protein knob" evidence="12">
    <location>
        <begin position="395"/>
        <end position="573"/>
    </location>
</feature>
<keyword evidence="7" id="KW-1161">Viral attachment to host cell</keyword>
<keyword evidence="4" id="KW-0167">Capsid protein</keyword>
<evidence type="ECO:0000256" key="4">
    <source>
        <dbReference type="ARBA" id="ARBA00022561"/>
    </source>
</evidence>
<evidence type="ECO:0000256" key="9">
    <source>
        <dbReference type="ARBA" id="ARBA00022921"/>
    </source>
</evidence>
<dbReference type="InterPro" id="IPR000931">
    <property type="entry name" value="Adeno_fibre"/>
</dbReference>
<dbReference type="GO" id="GO:0019028">
    <property type="term" value="C:viral capsid"/>
    <property type="evidence" value="ECO:0007669"/>
    <property type="project" value="UniProtKB-KW"/>
</dbReference>
<evidence type="ECO:0000256" key="10">
    <source>
        <dbReference type="ARBA" id="ARBA00023165"/>
    </source>
</evidence>
<keyword evidence="5" id="KW-1048">Host nucleus</keyword>
<protein>
    <submittedName>
        <fullName evidence="13">Fiber</fullName>
    </submittedName>
</protein>
<evidence type="ECO:0000256" key="3">
    <source>
        <dbReference type="ARBA" id="ARBA00006685"/>
    </source>
</evidence>
<dbReference type="Pfam" id="PF00608">
    <property type="entry name" value="Adeno_shaft"/>
    <property type="match status" value="6"/>
</dbReference>
<dbReference type="Gene3D" id="2.60.90.10">
    <property type="entry name" value="Adenovirus pIV-related, attachment domain"/>
    <property type="match status" value="1"/>
</dbReference>
<comment type="similarity">
    <text evidence="3">Belongs to the adenoviridae fiber family.</text>
</comment>
<dbReference type="GO" id="GO:0046718">
    <property type="term" value="P:symbiont entry into host cell"/>
    <property type="evidence" value="ECO:0007669"/>
    <property type="project" value="UniProtKB-KW"/>
</dbReference>
<accession>A0A1X9RIU8</accession>
<keyword evidence="8" id="KW-0946">Virion</keyword>
<dbReference type="PRINTS" id="PR00307">
    <property type="entry name" value="ADENOVSFIBRE"/>
</dbReference>
<evidence type="ECO:0000256" key="8">
    <source>
        <dbReference type="ARBA" id="ARBA00022844"/>
    </source>
</evidence>
<dbReference type="EMBL" id="KX961096">
    <property type="protein sequence ID" value="ARQ79794.1"/>
    <property type="molecule type" value="Genomic_DNA"/>
</dbReference>
<dbReference type="Pfam" id="PF00541">
    <property type="entry name" value="Adeno_knob"/>
    <property type="match status" value="1"/>
</dbReference>
<keyword evidence="11" id="KW-1160">Virus entry into host cell</keyword>
<evidence type="ECO:0000256" key="6">
    <source>
        <dbReference type="ARBA" id="ARBA00022581"/>
    </source>
</evidence>
<reference evidence="13" key="1">
    <citation type="journal article" date="2017" name="J. Gen. Virol.">
        <title>Novel bat adenoviruses with low G+C content shed new light on the evolution of adenoviruses.</title>
        <authorList>
            <person name="Tan B."/>
            <person name="Yang X.L."/>
            <person name="Ge X.Y."/>
            <person name="Peng C."/>
            <person name="Liu H.Z."/>
            <person name="Zhang Y.Z."/>
            <person name="Zhang L.B."/>
            <person name="Shi Z.L."/>
        </authorList>
    </citation>
    <scope>NUCLEOTIDE SEQUENCE [LARGE SCALE GENOMIC DNA]</scope>
    <source>
        <strain evidence="13">WIV18</strain>
    </source>
</reference>
<dbReference type="SUPFAM" id="SSF51225">
    <property type="entry name" value="Fibre shaft of virus attachment proteins"/>
    <property type="match status" value="3"/>
</dbReference>
<evidence type="ECO:0000256" key="11">
    <source>
        <dbReference type="ARBA" id="ARBA00023296"/>
    </source>
</evidence>
<evidence type="ECO:0000256" key="1">
    <source>
        <dbReference type="ARBA" id="ARBA00004147"/>
    </source>
</evidence>
<dbReference type="GO" id="GO:0042025">
    <property type="term" value="C:host cell nucleus"/>
    <property type="evidence" value="ECO:0007669"/>
    <property type="project" value="UniProtKB-SubCell"/>
</dbReference>
<dbReference type="GO" id="GO:0098671">
    <property type="term" value="P:adhesion receptor-mediated virion attachment to host cell"/>
    <property type="evidence" value="ECO:0007669"/>
    <property type="project" value="UniProtKB-KW"/>
</dbReference>
<evidence type="ECO:0000256" key="7">
    <source>
        <dbReference type="ARBA" id="ARBA00022804"/>
    </source>
</evidence>
<keyword evidence="9" id="KW-0426">Late protein</keyword>